<evidence type="ECO:0000256" key="1">
    <source>
        <dbReference type="ARBA" id="ARBA00004651"/>
    </source>
</evidence>
<keyword evidence="2" id="KW-1003">Cell membrane</keyword>
<dbReference type="PROSITE" id="PS50885">
    <property type="entry name" value="HAMP"/>
    <property type="match status" value="1"/>
</dbReference>
<evidence type="ECO:0000256" key="4">
    <source>
        <dbReference type="ARBA" id="ARBA00022679"/>
    </source>
</evidence>
<dbReference type="SMART" id="SM00304">
    <property type="entry name" value="HAMP"/>
    <property type="match status" value="1"/>
</dbReference>
<keyword evidence="10" id="KW-1185">Reference proteome</keyword>
<keyword evidence="7" id="KW-1133">Transmembrane helix</keyword>
<name>A0A2N5N7Z6_9BACL</name>
<keyword evidence="5 9" id="KW-0418">Kinase</keyword>
<proteinExistence type="predicted"/>
<dbReference type="Pfam" id="PF06580">
    <property type="entry name" value="His_kinase"/>
    <property type="match status" value="1"/>
</dbReference>
<dbReference type="SMART" id="SM00387">
    <property type="entry name" value="HATPase_c"/>
    <property type="match status" value="1"/>
</dbReference>
<dbReference type="Gene3D" id="3.30.565.10">
    <property type="entry name" value="Histidine kinase-like ATPase, C-terminal domain"/>
    <property type="match status" value="1"/>
</dbReference>
<evidence type="ECO:0000256" key="5">
    <source>
        <dbReference type="ARBA" id="ARBA00022777"/>
    </source>
</evidence>
<dbReference type="RefSeq" id="WP_101809341.1">
    <property type="nucleotide sequence ID" value="NZ_NFEZ01000004.1"/>
</dbReference>
<feature type="domain" description="HAMP" evidence="8">
    <location>
        <begin position="324"/>
        <end position="376"/>
    </location>
</feature>
<dbReference type="EMBL" id="NFEZ01000004">
    <property type="protein sequence ID" value="PLT46467.1"/>
    <property type="molecule type" value="Genomic_DNA"/>
</dbReference>
<protein>
    <submittedName>
        <fullName evidence="9">Two-component sensor histidine kinase</fullName>
    </submittedName>
</protein>
<feature type="transmembrane region" description="Helical" evidence="7">
    <location>
        <begin position="304"/>
        <end position="322"/>
    </location>
</feature>
<dbReference type="InterPro" id="IPR050640">
    <property type="entry name" value="Bact_2-comp_sensor_kinase"/>
</dbReference>
<dbReference type="InterPro" id="IPR010559">
    <property type="entry name" value="Sig_transdc_His_kin_internal"/>
</dbReference>
<keyword evidence="4" id="KW-0808">Transferase</keyword>
<gene>
    <name evidence="9" type="ORF">B8V81_4898</name>
</gene>
<keyword evidence="7" id="KW-0812">Transmembrane</keyword>
<dbReference type="InterPro" id="IPR003660">
    <property type="entry name" value="HAMP_dom"/>
</dbReference>
<evidence type="ECO:0000256" key="7">
    <source>
        <dbReference type="SAM" id="Phobius"/>
    </source>
</evidence>
<dbReference type="PANTHER" id="PTHR34220:SF7">
    <property type="entry name" value="SENSOR HISTIDINE KINASE YPDA"/>
    <property type="match status" value="1"/>
</dbReference>
<accession>A0A2N5N7Z6</accession>
<dbReference type="Gene3D" id="6.10.340.10">
    <property type="match status" value="1"/>
</dbReference>
<sequence length="608" mass="68023">MRRYLWRIFDIRSSIQSKFFISFFLITLLALGSITWIWYANSTALLKRNASQYRMDNIKDANHRLDLMMTDYVSLTTLVSMNKENVIGMIGPRPAQSEYERFMSRQQVERFLASIYTFSSGIMAIEVTDGSGEVFSAGDVKPYYRHLEEIMMPDVKASAGKAAFLRVSLEDGLDTYSEETHLIVMGQSIYKGGGHAGAVFLYLRYSAVSSLFETERPSGTQELVIDDEGNIIYASSSEMGRQDGQLRKYGEAIGRIRRNGGEAAFQDGDKLVLLYRSNDTQWTTVGFIPIDMLIHDSRVLRDRMLVMLGAVLLALIGLSALLSRQTSRHIIRLSRAMKSVEDGELKVPALPRTSDEIGLLARRFSSMMLRIQQLLEETKEKERRKREVDLKALQSQIHPHFLYNTLNTIRYMAKLQHAANIEEVTGSLIELLRSSIGRGKEQVTLSEEMAAVAHYVAIQRYKFVEDFEVSCDIDAELLECLVFPLMVQPLVENALLHGLMGLQGDGGGVIAITARLQEDDTFLLEVSDNGPGMAASKLEELLGHARGPDEQKMFGIGLCNVHERIRLAYGEPFGLHIRSAPGAGMAAQLHLPVRKAAAVESEGGLRHA</sequence>
<comment type="caution">
    <text evidence="9">The sequence shown here is derived from an EMBL/GenBank/DDBJ whole genome shotgun (WGS) entry which is preliminary data.</text>
</comment>
<dbReference type="InterPro" id="IPR036890">
    <property type="entry name" value="HATPase_C_sf"/>
</dbReference>
<comment type="subcellular location">
    <subcellularLocation>
        <location evidence="1">Cell membrane</location>
        <topology evidence="1">Multi-pass membrane protein</topology>
    </subcellularLocation>
</comment>
<dbReference type="Pfam" id="PF00672">
    <property type="entry name" value="HAMP"/>
    <property type="match status" value="1"/>
</dbReference>
<evidence type="ECO:0000256" key="3">
    <source>
        <dbReference type="ARBA" id="ARBA00022553"/>
    </source>
</evidence>
<keyword evidence="3" id="KW-0597">Phosphoprotein</keyword>
<evidence type="ECO:0000313" key="9">
    <source>
        <dbReference type="EMBL" id="PLT46467.1"/>
    </source>
</evidence>
<dbReference type="SUPFAM" id="SSF55874">
    <property type="entry name" value="ATPase domain of HSP90 chaperone/DNA topoisomerase II/histidine kinase"/>
    <property type="match status" value="1"/>
</dbReference>
<organism evidence="9 10">
    <name type="scientific">Paenibacillus pasadenensis</name>
    <dbReference type="NCBI Taxonomy" id="217090"/>
    <lineage>
        <taxon>Bacteria</taxon>
        <taxon>Bacillati</taxon>
        <taxon>Bacillota</taxon>
        <taxon>Bacilli</taxon>
        <taxon>Bacillales</taxon>
        <taxon>Paenibacillaceae</taxon>
        <taxon>Paenibacillus</taxon>
    </lineage>
</organism>
<dbReference type="Proteomes" id="UP000234789">
    <property type="component" value="Unassembled WGS sequence"/>
</dbReference>
<evidence type="ECO:0000256" key="2">
    <source>
        <dbReference type="ARBA" id="ARBA00022475"/>
    </source>
</evidence>
<evidence type="ECO:0000259" key="8">
    <source>
        <dbReference type="PROSITE" id="PS50885"/>
    </source>
</evidence>
<dbReference type="PANTHER" id="PTHR34220">
    <property type="entry name" value="SENSOR HISTIDINE KINASE YPDA"/>
    <property type="match status" value="1"/>
</dbReference>
<dbReference type="GO" id="GO:0000155">
    <property type="term" value="F:phosphorelay sensor kinase activity"/>
    <property type="evidence" value="ECO:0007669"/>
    <property type="project" value="InterPro"/>
</dbReference>
<dbReference type="GO" id="GO:0005886">
    <property type="term" value="C:plasma membrane"/>
    <property type="evidence" value="ECO:0007669"/>
    <property type="project" value="UniProtKB-SubCell"/>
</dbReference>
<reference evidence="9 10" key="1">
    <citation type="submission" date="2017-05" db="EMBL/GenBank/DDBJ databases">
        <title>Functional genome analysis of Paenibacillus pasadenensis strain R16: insights on endophytic life style and antifungal activity.</title>
        <authorList>
            <person name="Passera A."/>
            <person name="Marcolungo L."/>
            <person name="Casati P."/>
            <person name="Brasca M."/>
            <person name="Quaglino F."/>
            <person name="Delledonne M."/>
        </authorList>
    </citation>
    <scope>NUCLEOTIDE SEQUENCE [LARGE SCALE GENOMIC DNA]</scope>
    <source>
        <strain evidence="9 10">R16</strain>
    </source>
</reference>
<dbReference type="CDD" id="cd06225">
    <property type="entry name" value="HAMP"/>
    <property type="match status" value="1"/>
</dbReference>
<dbReference type="SUPFAM" id="SSF158472">
    <property type="entry name" value="HAMP domain-like"/>
    <property type="match status" value="1"/>
</dbReference>
<keyword evidence="6 7" id="KW-0472">Membrane</keyword>
<dbReference type="AlphaFoldDB" id="A0A2N5N7Z6"/>
<feature type="transmembrane region" description="Helical" evidence="7">
    <location>
        <begin position="20"/>
        <end position="39"/>
    </location>
</feature>
<evidence type="ECO:0000256" key="6">
    <source>
        <dbReference type="ARBA" id="ARBA00023136"/>
    </source>
</evidence>
<dbReference type="Pfam" id="PF02518">
    <property type="entry name" value="HATPase_c"/>
    <property type="match status" value="1"/>
</dbReference>
<dbReference type="InterPro" id="IPR003594">
    <property type="entry name" value="HATPase_dom"/>
</dbReference>
<evidence type="ECO:0000313" key="10">
    <source>
        <dbReference type="Proteomes" id="UP000234789"/>
    </source>
</evidence>